<keyword evidence="7" id="KW-1185">Reference proteome</keyword>
<dbReference type="GO" id="GO:0030414">
    <property type="term" value="F:peptidase inhibitor activity"/>
    <property type="evidence" value="ECO:0007669"/>
    <property type="project" value="UniProtKB-KW"/>
</dbReference>
<gene>
    <name evidence="2" type="ORF">DCF82_21850</name>
    <name evidence="5" type="ORF">DET51_109174</name>
    <name evidence="4" type="ORF">DET64_109174</name>
    <name evidence="3" type="ORF">F6453_1887</name>
</gene>
<evidence type="ECO:0000313" key="9">
    <source>
        <dbReference type="Proteomes" id="UP000469950"/>
    </source>
</evidence>
<evidence type="ECO:0000313" key="2">
    <source>
        <dbReference type="EMBL" id="HAC30423.1"/>
    </source>
</evidence>
<evidence type="ECO:0000313" key="3">
    <source>
        <dbReference type="EMBL" id="KAE8545693.1"/>
    </source>
</evidence>
<accession>A0A350RZC7</accession>
<evidence type="ECO:0000313" key="6">
    <source>
        <dbReference type="Proteomes" id="UP000252795"/>
    </source>
</evidence>
<dbReference type="Proteomes" id="UP000261325">
    <property type="component" value="Unassembled WGS sequence"/>
</dbReference>
<feature type="chain" id="PRO_5044584843" evidence="1">
    <location>
        <begin position="22"/>
        <end position="154"/>
    </location>
</feature>
<organism evidence="5 6">
    <name type="scientific">Marinobacter nauticus</name>
    <name type="common">Marinobacter hydrocarbonoclasticus</name>
    <name type="synonym">Marinobacter aquaeolei</name>
    <dbReference type="NCBI Taxonomy" id="2743"/>
    <lineage>
        <taxon>Bacteria</taxon>
        <taxon>Pseudomonadati</taxon>
        <taxon>Pseudomonadota</taxon>
        <taxon>Gammaproteobacteria</taxon>
        <taxon>Pseudomonadales</taxon>
        <taxon>Marinobacteraceae</taxon>
        <taxon>Marinobacter</taxon>
    </lineage>
</organism>
<dbReference type="AlphaFoldDB" id="A0A350RZC7"/>
<reference evidence="2 8" key="1">
    <citation type="journal article" date="2018" name="Nat. Biotechnol.">
        <title>A standardized bacterial taxonomy based on genome phylogeny substantially revises the tree of life.</title>
        <authorList>
            <person name="Parks D.H."/>
            <person name="Chuvochina M."/>
            <person name="Waite D.W."/>
            <person name="Rinke C."/>
            <person name="Skarshewski A."/>
            <person name="Chaumeil P.A."/>
            <person name="Hugenholtz P."/>
        </authorList>
    </citation>
    <scope>NUCLEOTIDE SEQUENCE [LARGE SCALE GENOMIC DNA]</scope>
    <source>
        <strain evidence="2">UBA9049</strain>
    </source>
</reference>
<reference evidence="5 6" key="2">
    <citation type="submission" date="2018-07" db="EMBL/GenBank/DDBJ databases">
        <title>Freshwater and sediment microbial communities from various areas in North America, analyzing microbe dynamics in response to fracking.</title>
        <authorList>
            <person name="Lamendella R."/>
        </authorList>
    </citation>
    <scope>NUCLEOTIDE SEQUENCE [LARGE SCALE GENOMIC DNA]</scope>
    <source>
        <strain evidence="5 6">114E</strain>
        <strain evidence="4 7">114E_o</strain>
    </source>
</reference>
<keyword evidence="1" id="KW-0732">Signal</keyword>
<evidence type="ECO:0000256" key="1">
    <source>
        <dbReference type="SAM" id="SignalP"/>
    </source>
</evidence>
<comment type="caution">
    <text evidence="5">The sequence shown here is derived from an EMBL/GenBank/DDBJ whole genome shotgun (WGS) entry which is preliminary data.</text>
</comment>
<keyword evidence="4" id="KW-0646">Protease inhibitor</keyword>
<dbReference type="Proteomes" id="UP000469950">
    <property type="component" value="Unassembled WGS sequence"/>
</dbReference>
<evidence type="ECO:0000313" key="4">
    <source>
        <dbReference type="EMBL" id="RBP71044.1"/>
    </source>
</evidence>
<evidence type="ECO:0000313" key="7">
    <source>
        <dbReference type="Proteomes" id="UP000253065"/>
    </source>
</evidence>
<dbReference type="EMBL" id="QNSA01000009">
    <property type="protein sequence ID" value="RBP71044.1"/>
    <property type="molecule type" value="Genomic_DNA"/>
</dbReference>
<dbReference type="EMBL" id="QPJB01000009">
    <property type="protein sequence ID" value="RCW32344.1"/>
    <property type="molecule type" value="Genomic_DNA"/>
</dbReference>
<dbReference type="Proteomes" id="UP000252795">
    <property type="component" value="Unassembled WGS sequence"/>
</dbReference>
<protein>
    <submittedName>
        <fullName evidence="5">YpeB-like protein with putative protease inhibitory function</fullName>
    </submittedName>
</protein>
<reference evidence="3 9" key="3">
    <citation type="submission" date="2019-10" db="EMBL/GenBank/DDBJ databases">
        <title>Draft genome sequence of Marinobacter hydrocarbonoclasticus NCT7M from the microbiome of the marine copepod.</title>
        <authorList>
            <person name="Nuttall R."/>
            <person name="Sharma G."/>
            <person name="Moisander P."/>
        </authorList>
    </citation>
    <scope>NUCLEOTIDE SEQUENCE [LARGE SCALE GENOMIC DNA]</scope>
    <source>
        <strain evidence="3 9">NCT7M</strain>
    </source>
</reference>
<sequence>MKKTLTIALISGLVAAPAAFAKGSFDDADRMLQVGNNYGISHFQSIEFDDDHDNEIELEGWMGQDWFVELDLNGNGDIDREQRRKAKGEIYGVSADDVRSYLKAAQQQGMATIEELKVNRNGDIEVEGDDENGAELELKFRIGSLEPLKIERDK</sequence>
<dbReference type="EMBL" id="WBMP01000007">
    <property type="protein sequence ID" value="KAE8545693.1"/>
    <property type="molecule type" value="Genomic_DNA"/>
</dbReference>
<dbReference type="Proteomes" id="UP000253065">
    <property type="component" value="Unassembled WGS sequence"/>
</dbReference>
<dbReference type="EMBL" id="DLYI01000296">
    <property type="protein sequence ID" value="HAC30423.1"/>
    <property type="molecule type" value="Genomic_DNA"/>
</dbReference>
<evidence type="ECO:0000313" key="5">
    <source>
        <dbReference type="EMBL" id="RCW32344.1"/>
    </source>
</evidence>
<dbReference type="GeneID" id="31822371"/>
<name>A0A350RZC7_MARNT</name>
<dbReference type="RefSeq" id="WP_014422430.1">
    <property type="nucleotide sequence ID" value="NZ_CALIOX010000002.1"/>
</dbReference>
<proteinExistence type="predicted"/>
<evidence type="ECO:0000313" key="8">
    <source>
        <dbReference type="Proteomes" id="UP000261325"/>
    </source>
</evidence>
<feature type="signal peptide" evidence="1">
    <location>
        <begin position="1"/>
        <end position="21"/>
    </location>
</feature>